<dbReference type="STRING" id="450851.PHZ_c0801"/>
<proteinExistence type="predicted"/>
<dbReference type="HOGENOM" id="CLU_075259_0_0_5"/>
<feature type="region of interest" description="Disordered" evidence="1">
    <location>
        <begin position="174"/>
        <end position="206"/>
    </location>
</feature>
<dbReference type="RefSeq" id="WP_012521363.1">
    <property type="nucleotide sequence ID" value="NC_011144.1"/>
</dbReference>
<evidence type="ECO:0000256" key="2">
    <source>
        <dbReference type="SAM" id="SignalP"/>
    </source>
</evidence>
<feature type="signal peptide" evidence="2">
    <location>
        <begin position="1"/>
        <end position="19"/>
    </location>
</feature>
<feature type="compositionally biased region" description="Low complexity" evidence="1">
    <location>
        <begin position="177"/>
        <end position="206"/>
    </location>
</feature>
<dbReference type="KEGG" id="pzu:PHZ_c0801"/>
<dbReference type="AlphaFoldDB" id="B4RG91"/>
<evidence type="ECO:0000313" key="3">
    <source>
        <dbReference type="EMBL" id="ACG77215.1"/>
    </source>
</evidence>
<keyword evidence="2" id="KW-0732">Signal</keyword>
<name>B4RG91_PHEZH</name>
<gene>
    <name evidence="3" type="ordered locus">PHZ_c0801</name>
</gene>
<feature type="chain" id="PRO_5002822130" evidence="2">
    <location>
        <begin position="20"/>
        <end position="206"/>
    </location>
</feature>
<dbReference type="Proteomes" id="UP000001868">
    <property type="component" value="Chromosome"/>
</dbReference>
<dbReference type="OrthoDB" id="7172192at2"/>
<reference evidence="3 4" key="1">
    <citation type="journal article" date="2008" name="BMC Genomics">
        <title>Complete genome of Phenylobacterium zucineum - a novel facultative intracellular bacterium isolated from human erythroleukemia cell line K562.</title>
        <authorList>
            <person name="Luo Y."/>
            <person name="Xu X."/>
            <person name="Ding Z."/>
            <person name="Liu Z."/>
            <person name="Zhang B."/>
            <person name="Yan Z."/>
            <person name="Sun J."/>
            <person name="Hu S."/>
            <person name="Hu X."/>
        </authorList>
    </citation>
    <scope>NUCLEOTIDE SEQUENCE [LARGE SCALE GENOMIC DNA]</scope>
    <source>
        <strain evidence="3 4">HLK1</strain>
    </source>
</reference>
<dbReference type="eggNOG" id="ENOG5033D9K">
    <property type="taxonomic scope" value="Bacteria"/>
</dbReference>
<evidence type="ECO:0000256" key="1">
    <source>
        <dbReference type="SAM" id="MobiDB-lite"/>
    </source>
</evidence>
<keyword evidence="4" id="KW-1185">Reference proteome</keyword>
<sequence length="206" mass="22099">MTPLAIALALFAQAEPAAAAPAPQPEERWPTGAPREDYQFVAWCYGALRGYLDLHDEVMPEVTRIEKQFRRPGTSLEADLKVYADMQKDGRQKLTLFQSALTAAEKASPRPINAAGAEAVKRGRSVWTAGPDVTKARKAQEWMSWALPAKCETTAKTLEQRAALMGSAFRVNTVEGAPAADEPAPEADAAPAEAQPAEATEPPTAG</sequence>
<evidence type="ECO:0000313" key="4">
    <source>
        <dbReference type="Proteomes" id="UP000001868"/>
    </source>
</evidence>
<dbReference type="EMBL" id="CP000747">
    <property type="protein sequence ID" value="ACG77215.1"/>
    <property type="molecule type" value="Genomic_DNA"/>
</dbReference>
<protein>
    <submittedName>
        <fullName evidence="3">Uncharacterized protein</fullName>
    </submittedName>
</protein>
<accession>B4RG91</accession>
<organism evidence="3 4">
    <name type="scientific">Phenylobacterium zucineum (strain HLK1)</name>
    <dbReference type="NCBI Taxonomy" id="450851"/>
    <lineage>
        <taxon>Bacteria</taxon>
        <taxon>Pseudomonadati</taxon>
        <taxon>Pseudomonadota</taxon>
        <taxon>Alphaproteobacteria</taxon>
        <taxon>Caulobacterales</taxon>
        <taxon>Caulobacteraceae</taxon>
        <taxon>Phenylobacterium</taxon>
    </lineage>
</organism>